<keyword evidence="2" id="KW-1185">Reference proteome</keyword>
<name>A0AAD6UBI9_9AGAR</name>
<proteinExistence type="predicted"/>
<protein>
    <submittedName>
        <fullName evidence="1">Uncharacterized protein</fullName>
    </submittedName>
</protein>
<comment type="caution">
    <text evidence="1">The sequence shown here is derived from an EMBL/GenBank/DDBJ whole genome shotgun (WGS) entry which is preliminary data.</text>
</comment>
<dbReference type="EMBL" id="JARJCN010000019">
    <property type="protein sequence ID" value="KAJ7092013.1"/>
    <property type="molecule type" value="Genomic_DNA"/>
</dbReference>
<accession>A0AAD6UBI9</accession>
<reference evidence="1" key="1">
    <citation type="submission" date="2023-03" db="EMBL/GenBank/DDBJ databases">
        <title>Massive genome expansion in bonnet fungi (Mycena s.s.) driven by repeated elements and novel gene families across ecological guilds.</title>
        <authorList>
            <consortium name="Lawrence Berkeley National Laboratory"/>
            <person name="Harder C.B."/>
            <person name="Miyauchi S."/>
            <person name="Viragh M."/>
            <person name="Kuo A."/>
            <person name="Thoen E."/>
            <person name="Andreopoulos B."/>
            <person name="Lu D."/>
            <person name="Skrede I."/>
            <person name="Drula E."/>
            <person name="Henrissat B."/>
            <person name="Morin E."/>
            <person name="Kohler A."/>
            <person name="Barry K."/>
            <person name="LaButti K."/>
            <person name="Morin E."/>
            <person name="Salamov A."/>
            <person name="Lipzen A."/>
            <person name="Mereny Z."/>
            <person name="Hegedus B."/>
            <person name="Baldrian P."/>
            <person name="Stursova M."/>
            <person name="Weitz H."/>
            <person name="Taylor A."/>
            <person name="Grigoriev I.V."/>
            <person name="Nagy L.G."/>
            <person name="Martin F."/>
            <person name="Kauserud H."/>
        </authorList>
    </citation>
    <scope>NUCLEOTIDE SEQUENCE</scope>
    <source>
        <strain evidence="1">CBHHK173m</strain>
    </source>
</reference>
<gene>
    <name evidence="1" type="ORF">B0H15DRAFT_835122</name>
</gene>
<dbReference type="Proteomes" id="UP001222325">
    <property type="component" value="Unassembled WGS sequence"/>
</dbReference>
<organism evidence="1 2">
    <name type="scientific">Mycena belliarum</name>
    <dbReference type="NCBI Taxonomy" id="1033014"/>
    <lineage>
        <taxon>Eukaryota</taxon>
        <taxon>Fungi</taxon>
        <taxon>Dikarya</taxon>
        <taxon>Basidiomycota</taxon>
        <taxon>Agaricomycotina</taxon>
        <taxon>Agaricomycetes</taxon>
        <taxon>Agaricomycetidae</taxon>
        <taxon>Agaricales</taxon>
        <taxon>Marasmiineae</taxon>
        <taxon>Mycenaceae</taxon>
        <taxon>Mycena</taxon>
    </lineage>
</organism>
<dbReference type="AlphaFoldDB" id="A0AAD6UBI9"/>
<sequence length="88" mass="9845">MRKRRVALASRPILPVIAVQTSLCQPGLSHCVASCCIDSDILPNFVAIGERRRHGVPRWCAHARGLAKEWRAIEAARCRKSPFWVISP</sequence>
<evidence type="ECO:0000313" key="2">
    <source>
        <dbReference type="Proteomes" id="UP001222325"/>
    </source>
</evidence>
<evidence type="ECO:0000313" key="1">
    <source>
        <dbReference type="EMBL" id="KAJ7092013.1"/>
    </source>
</evidence>